<sequence length="175" mass="17983">MATAMRKAIIGGALAALPLLFAGGAPAGAVEAGRTFGDWQTECETPADGKPRCFLSQTRVVENTESKQATRILKASVGYFAPDGKGVMVVILPLGVDLRAGAALTIDGGKPLPLTYQQCIQDGCLANAPMDEATLTALRRSKGAQIAVRPYGGAQAVAFPISTKGITDGLAALKP</sequence>
<dbReference type="RefSeq" id="WP_306709639.1">
    <property type="nucleotide sequence ID" value="NZ_JAUJFI010000129.1"/>
</dbReference>
<dbReference type="Proteomes" id="UP001227317">
    <property type="component" value="Unassembled WGS sequence"/>
</dbReference>
<dbReference type="EMBL" id="JAUJFI010000129">
    <property type="protein sequence ID" value="MDQ2105246.1"/>
    <property type="molecule type" value="Genomic_DNA"/>
</dbReference>
<feature type="signal peptide" evidence="1">
    <location>
        <begin position="1"/>
        <end position="27"/>
    </location>
</feature>
<proteinExistence type="predicted"/>
<keyword evidence="3" id="KW-1185">Reference proteome</keyword>
<comment type="caution">
    <text evidence="2">The sequence shown here is derived from an EMBL/GenBank/DDBJ whole genome shotgun (WGS) entry which is preliminary data.</text>
</comment>
<evidence type="ECO:0000313" key="3">
    <source>
        <dbReference type="Proteomes" id="UP001227317"/>
    </source>
</evidence>
<accession>A0ABU0WLZ6</accession>
<evidence type="ECO:0000313" key="2">
    <source>
        <dbReference type="EMBL" id="MDQ2105246.1"/>
    </source>
</evidence>
<reference evidence="2 3" key="1">
    <citation type="submission" date="2023-06" db="EMBL/GenBank/DDBJ databases">
        <title>Azospirillum isscasensis sp.nov, a bacterium isolated from rhizosphere soil of rice.</title>
        <authorList>
            <person name="Wang H."/>
        </authorList>
    </citation>
    <scope>NUCLEOTIDE SEQUENCE [LARGE SCALE GENOMIC DNA]</scope>
    <source>
        <strain evidence="2 3">C340-1</strain>
    </source>
</reference>
<dbReference type="InterPro" id="IPR038696">
    <property type="entry name" value="IalB_sf"/>
</dbReference>
<feature type="chain" id="PRO_5047296923" evidence="1">
    <location>
        <begin position="28"/>
        <end position="175"/>
    </location>
</feature>
<dbReference type="Pfam" id="PF06776">
    <property type="entry name" value="IalB"/>
    <property type="match status" value="1"/>
</dbReference>
<protein>
    <submittedName>
        <fullName evidence="2">Invasion associated locus B family protein</fullName>
    </submittedName>
</protein>
<gene>
    <name evidence="2" type="ORF">QSG27_21275</name>
</gene>
<dbReference type="Gene3D" id="2.60.40.1880">
    <property type="entry name" value="Invasion associated locus B (IalB) protein"/>
    <property type="match status" value="1"/>
</dbReference>
<organism evidence="2 3">
    <name type="scientific">Azospirillum isscasi</name>
    <dbReference type="NCBI Taxonomy" id="3053926"/>
    <lineage>
        <taxon>Bacteria</taxon>
        <taxon>Pseudomonadati</taxon>
        <taxon>Pseudomonadota</taxon>
        <taxon>Alphaproteobacteria</taxon>
        <taxon>Rhodospirillales</taxon>
        <taxon>Azospirillaceae</taxon>
        <taxon>Azospirillum</taxon>
    </lineage>
</organism>
<dbReference type="InterPro" id="IPR010642">
    <property type="entry name" value="Invasion_prot_B"/>
</dbReference>
<keyword evidence="1" id="KW-0732">Signal</keyword>
<evidence type="ECO:0000256" key="1">
    <source>
        <dbReference type="SAM" id="SignalP"/>
    </source>
</evidence>
<name>A0ABU0WLZ6_9PROT</name>